<dbReference type="InterPro" id="IPR004193">
    <property type="entry name" value="Glyco_hydro_13_N"/>
</dbReference>
<dbReference type="SUPFAM" id="SSF51445">
    <property type="entry name" value="(Trans)glycosidases"/>
    <property type="match status" value="1"/>
</dbReference>
<accession>A0A7G1HU51</accession>
<comment type="similarity">
    <text evidence="1">Belongs to the glycosyl hydrolase 13 family.</text>
</comment>
<evidence type="ECO:0000259" key="2">
    <source>
        <dbReference type="SMART" id="SM00642"/>
    </source>
</evidence>
<sequence>MKTIIYWILLSLIFIGSCHRKKMPYTDYSDYPSYWGDDLGMKVSDNETNFALWSPAAEEVELRIYDNGETGEPEQIIKMTRKSGKDPWRATLKGQLYGKFYTFKIKENGKWLAETPGIWNKAVGVNGKRAAIIDMAATNPEGWENDQRPALNSFNDIILYEMHHRDFSIDSTSGIQNRGKFLALTEEGTKSPLGEMTGIDHLKDLGVTHVHILPSYDFGSIDERKLDENMYNWGYDPQNYNVPEGSYSTDPYTPETRIREMKKMIQSLHKNGIRVVMDVVYNHTYKNDESNFSLTVPGYFYRHNPDGGYSDAAHCGNETASEREMVRQYIVESVKYWAKEFHVDGFRFDLMGIHDLETMNQVRKALDEIDPTIFIYGEGWTAGPSPYPEEKRALKKNAAQMPGIAVFNDDIRDGIKGSFKDDAMRGFATGDTALDESVKFGIVAATFHPQINYGKVNYSSAPYSVYPYQSINYVSSHDDLNLVDKLRVSNPDASQDDLLKYDKLAQTIVFTSQGVPFMFNGEEVFRSKKGIHNSFQSPDSINKIDWTNKSIYKDLYTYYKALISLRKNHPAFRMQRTKDIQEKLHFLDTGQNGVVAYTLGDYANGDLWKEILVVFNGNKMDKQIEIPKEEWIIVGKDGKIDEDGIGKMSGGKILVPGSSALILYHN</sequence>
<dbReference type="SMART" id="SM00642">
    <property type="entry name" value="Aamy"/>
    <property type="match status" value="1"/>
</dbReference>
<dbReference type="InterPro" id="IPR011840">
    <property type="entry name" value="PulA_typeI"/>
</dbReference>
<reference evidence="4" key="1">
    <citation type="submission" date="2020-07" db="EMBL/GenBank/DDBJ databases">
        <title>Complete genome sequencing of Coprobacter sp. strain 2CBH44.</title>
        <authorList>
            <person name="Sakamoto M."/>
            <person name="Murakami T."/>
            <person name="Mori H."/>
        </authorList>
    </citation>
    <scope>NUCLEOTIDE SEQUENCE [LARGE SCALE GENOMIC DNA]</scope>
    <source>
        <strain evidence="4">2CBH44</strain>
    </source>
</reference>
<protein>
    <submittedName>
        <fullName evidence="3">Type I pullulanase</fullName>
    </submittedName>
</protein>
<dbReference type="Pfam" id="PF00128">
    <property type="entry name" value="Alpha-amylase"/>
    <property type="match status" value="1"/>
</dbReference>
<organism evidence="3 4">
    <name type="scientific">Coprobacter secundus subsp. similis</name>
    <dbReference type="NCBI Taxonomy" id="2751153"/>
    <lineage>
        <taxon>Bacteria</taxon>
        <taxon>Pseudomonadati</taxon>
        <taxon>Bacteroidota</taxon>
        <taxon>Bacteroidia</taxon>
        <taxon>Bacteroidales</taxon>
        <taxon>Barnesiellaceae</taxon>
        <taxon>Coprobacter</taxon>
    </lineage>
</organism>
<dbReference type="EMBL" id="AP023322">
    <property type="protein sequence ID" value="BCI63279.1"/>
    <property type="molecule type" value="Genomic_DNA"/>
</dbReference>
<dbReference type="GO" id="GO:0005975">
    <property type="term" value="P:carbohydrate metabolic process"/>
    <property type="evidence" value="ECO:0007669"/>
    <property type="project" value="InterPro"/>
</dbReference>
<dbReference type="InterPro" id="IPR014756">
    <property type="entry name" value="Ig_E-set"/>
</dbReference>
<dbReference type="InterPro" id="IPR013780">
    <property type="entry name" value="Glyco_hydro_b"/>
</dbReference>
<dbReference type="PANTHER" id="PTHR43002">
    <property type="entry name" value="GLYCOGEN DEBRANCHING ENZYME"/>
    <property type="match status" value="1"/>
</dbReference>
<dbReference type="RefSeq" id="WP_021931995.1">
    <property type="nucleotide sequence ID" value="NZ_AP023322.1"/>
</dbReference>
<dbReference type="Gene3D" id="2.60.40.10">
    <property type="entry name" value="Immunoglobulins"/>
    <property type="match status" value="1"/>
</dbReference>
<dbReference type="InterPro" id="IPR049117">
    <property type="entry name" value="pulA_all-beta"/>
</dbReference>
<dbReference type="SUPFAM" id="SSF81296">
    <property type="entry name" value="E set domains"/>
    <property type="match status" value="1"/>
</dbReference>
<evidence type="ECO:0000313" key="3">
    <source>
        <dbReference type="EMBL" id="BCI63279.1"/>
    </source>
</evidence>
<dbReference type="Gene3D" id="2.60.40.1180">
    <property type="entry name" value="Golgi alpha-mannosidase II"/>
    <property type="match status" value="1"/>
</dbReference>
<dbReference type="NCBIfam" id="TIGR02104">
    <property type="entry name" value="pulA_typeI"/>
    <property type="match status" value="1"/>
</dbReference>
<dbReference type="CDD" id="cd11341">
    <property type="entry name" value="AmyAc_Pullulanase_LD-like"/>
    <property type="match status" value="1"/>
</dbReference>
<dbReference type="Pfam" id="PF21653">
    <property type="entry name" value="pulA_all-beta"/>
    <property type="match status" value="1"/>
</dbReference>
<dbReference type="Proteomes" id="UP000594042">
    <property type="component" value="Chromosome"/>
</dbReference>
<keyword evidence="4" id="KW-1185">Reference proteome</keyword>
<dbReference type="InterPro" id="IPR013783">
    <property type="entry name" value="Ig-like_fold"/>
</dbReference>
<dbReference type="Gene3D" id="3.20.20.80">
    <property type="entry name" value="Glycosidases"/>
    <property type="match status" value="1"/>
</dbReference>
<dbReference type="PROSITE" id="PS51257">
    <property type="entry name" value="PROKAR_LIPOPROTEIN"/>
    <property type="match status" value="1"/>
</dbReference>
<dbReference type="InterPro" id="IPR017853">
    <property type="entry name" value="GH"/>
</dbReference>
<proteinExistence type="inferred from homology"/>
<dbReference type="GO" id="GO:0004553">
    <property type="term" value="F:hydrolase activity, hydrolyzing O-glycosyl compounds"/>
    <property type="evidence" value="ECO:0007669"/>
    <property type="project" value="InterPro"/>
</dbReference>
<dbReference type="AlphaFoldDB" id="A0A7G1HU51"/>
<gene>
    <name evidence="3" type="ORF">Cop2CBH44_16320</name>
</gene>
<feature type="domain" description="Glycosyl hydrolase family 13 catalytic" evidence="2">
    <location>
        <begin position="161"/>
        <end position="566"/>
    </location>
</feature>
<evidence type="ECO:0000256" key="1">
    <source>
        <dbReference type="ARBA" id="ARBA00008061"/>
    </source>
</evidence>
<dbReference type="KEGG" id="copr:Cop2CBH44_16320"/>
<evidence type="ECO:0000313" key="4">
    <source>
        <dbReference type="Proteomes" id="UP000594042"/>
    </source>
</evidence>
<dbReference type="Pfam" id="PF02922">
    <property type="entry name" value="CBM_48"/>
    <property type="match status" value="1"/>
</dbReference>
<dbReference type="InterPro" id="IPR006047">
    <property type="entry name" value="GH13_cat_dom"/>
</dbReference>
<dbReference type="CDD" id="cd02860">
    <property type="entry name" value="E_set_Pullulanase"/>
    <property type="match status" value="1"/>
</dbReference>
<name>A0A7G1HU51_9BACT</name>